<dbReference type="AlphaFoldDB" id="A0AAY4E8V9"/>
<feature type="transmembrane region" description="Helical" evidence="9">
    <location>
        <begin position="293"/>
        <end position="311"/>
    </location>
</feature>
<evidence type="ECO:0000256" key="9">
    <source>
        <dbReference type="RuleBase" id="RU910716"/>
    </source>
</evidence>
<evidence type="ECO:0000256" key="4">
    <source>
        <dbReference type="ARBA" id="ARBA00022692"/>
    </source>
</evidence>
<proteinExistence type="inferred from homology"/>
<gene>
    <name evidence="10" type="primary">LOC114770375</name>
</gene>
<reference evidence="10 11" key="1">
    <citation type="submission" date="2020-06" db="EMBL/GenBank/DDBJ databases">
        <authorList>
            <consortium name="Wellcome Sanger Institute Data Sharing"/>
        </authorList>
    </citation>
    <scope>NUCLEOTIDE SEQUENCE [LARGE SCALE GENOMIC DNA]</scope>
</reference>
<feature type="transmembrane region" description="Helical" evidence="9">
    <location>
        <begin position="323"/>
        <end position="344"/>
    </location>
</feature>
<dbReference type="InterPro" id="IPR050895">
    <property type="entry name" value="XK-related_scramblase"/>
</dbReference>
<organism evidence="10 11">
    <name type="scientific">Denticeps clupeoides</name>
    <name type="common">denticle herring</name>
    <dbReference type="NCBI Taxonomy" id="299321"/>
    <lineage>
        <taxon>Eukaryota</taxon>
        <taxon>Metazoa</taxon>
        <taxon>Chordata</taxon>
        <taxon>Craniata</taxon>
        <taxon>Vertebrata</taxon>
        <taxon>Euteleostomi</taxon>
        <taxon>Actinopterygii</taxon>
        <taxon>Neopterygii</taxon>
        <taxon>Teleostei</taxon>
        <taxon>Clupei</taxon>
        <taxon>Clupeiformes</taxon>
        <taxon>Denticipitoidei</taxon>
        <taxon>Denticipitidae</taxon>
        <taxon>Denticeps</taxon>
    </lineage>
</organism>
<dbReference type="RefSeq" id="XP_028820094.1">
    <property type="nucleotide sequence ID" value="XM_028964261.1"/>
</dbReference>
<dbReference type="GeneID" id="114770375"/>
<dbReference type="Pfam" id="PF09815">
    <property type="entry name" value="XK-related"/>
    <property type="match status" value="1"/>
</dbReference>
<keyword evidence="5" id="KW-0053">Apoptosis</keyword>
<feature type="transmembrane region" description="Helical" evidence="9">
    <location>
        <begin position="233"/>
        <end position="252"/>
    </location>
</feature>
<evidence type="ECO:0000256" key="7">
    <source>
        <dbReference type="ARBA" id="ARBA00023136"/>
    </source>
</evidence>
<comment type="subcellular location">
    <subcellularLocation>
        <location evidence="1">Cell membrane</location>
        <topology evidence="1">Multi-pass membrane protein</topology>
    </subcellularLocation>
    <subcellularLocation>
        <location evidence="9">Membrane</location>
        <topology evidence="9">Multi-pass membrane protein</topology>
    </subcellularLocation>
</comment>
<evidence type="ECO:0000256" key="2">
    <source>
        <dbReference type="ARBA" id="ARBA00008789"/>
    </source>
</evidence>
<reference evidence="10" key="2">
    <citation type="submission" date="2025-08" db="UniProtKB">
        <authorList>
            <consortium name="Ensembl"/>
        </authorList>
    </citation>
    <scope>IDENTIFICATION</scope>
</reference>
<keyword evidence="4 9" id="KW-0812">Transmembrane</keyword>
<accession>A0AAY4E8V9</accession>
<name>A0AAY4E8V9_9TELE</name>
<dbReference type="GO" id="GO:1902742">
    <property type="term" value="P:apoptotic process involved in development"/>
    <property type="evidence" value="ECO:0007669"/>
    <property type="project" value="TreeGrafter"/>
</dbReference>
<reference evidence="10" key="3">
    <citation type="submission" date="2025-09" db="UniProtKB">
        <authorList>
            <consortium name="Ensembl"/>
        </authorList>
    </citation>
    <scope>IDENTIFICATION</scope>
</reference>
<evidence type="ECO:0000256" key="5">
    <source>
        <dbReference type="ARBA" id="ARBA00022703"/>
    </source>
</evidence>
<keyword evidence="3" id="KW-1003">Cell membrane</keyword>
<feature type="transmembrane region" description="Helical" evidence="9">
    <location>
        <begin position="203"/>
        <end position="226"/>
    </location>
</feature>
<dbReference type="GO" id="GO:0070782">
    <property type="term" value="P:phosphatidylserine exposure on apoptotic cell surface"/>
    <property type="evidence" value="ECO:0007669"/>
    <property type="project" value="TreeGrafter"/>
</dbReference>
<dbReference type="Ensembl" id="ENSDCDT00010064257.1">
    <property type="protein sequence ID" value="ENSDCDP00010053744.1"/>
    <property type="gene ID" value="ENSDCDG00010031157.1"/>
</dbReference>
<dbReference type="GeneTree" id="ENSGT01140000282565"/>
<feature type="transmembrane region" description="Helical" evidence="9">
    <location>
        <begin position="9"/>
        <end position="26"/>
    </location>
</feature>
<comment type="similarity">
    <text evidence="2 9">Belongs to the XK family.</text>
</comment>
<evidence type="ECO:0000256" key="1">
    <source>
        <dbReference type="ARBA" id="ARBA00004651"/>
    </source>
</evidence>
<feature type="transmembrane region" description="Helical" evidence="9">
    <location>
        <begin position="46"/>
        <end position="69"/>
    </location>
</feature>
<dbReference type="InterPro" id="IPR018629">
    <property type="entry name" value="XK-rel"/>
</dbReference>
<comment type="catalytic activity">
    <reaction evidence="8">
        <text>a 1,2-diacyl-sn-glycero-3-phospho-L-serine(in) = a 1,2-diacyl-sn-glycero-3-phospho-L-serine(out)</text>
        <dbReference type="Rhea" id="RHEA:38663"/>
        <dbReference type="ChEBI" id="CHEBI:57262"/>
    </reaction>
</comment>
<dbReference type="GO" id="GO:0043652">
    <property type="term" value="P:engulfment of apoptotic cell"/>
    <property type="evidence" value="ECO:0007669"/>
    <property type="project" value="TreeGrafter"/>
</dbReference>
<evidence type="ECO:0000256" key="6">
    <source>
        <dbReference type="ARBA" id="ARBA00022989"/>
    </source>
</evidence>
<protein>
    <recommendedName>
        <fullName evidence="9">XK-related protein</fullName>
    </recommendedName>
</protein>
<evidence type="ECO:0000256" key="3">
    <source>
        <dbReference type="ARBA" id="ARBA00022475"/>
    </source>
</evidence>
<keyword evidence="11" id="KW-1185">Reference proteome</keyword>
<sequence length="414" mass="48269">MDGLRLSRYSWLDFAFTLSGVCAYLFDVGSDVWVASEFYVRGDLFWFAVMVALMLLSSVVVQAFSWFWIQYDRDLEEKNVVLVCAEQRPRLSCCLHVLQLGFFFRHVTAIWQGFRVWWRKEQGAEYAVLYLTHDLSMLRLIETFCESAPQLTLMTYIMLHDNAARTVQCVSVAASIASIAWMVVDYHRALRSFLPDKAKQAWLSSFIYFLWNLMLIAPRVAAVALFASVLSHFVALHFLALWVVFVVWVWRQKTDFMDSRAGEWLYRATVAMIWYFSWFNVSEGRTRGRSTIYHSFMMADSTVLLVTWWWYRDPENTEPYARILAAAVPLVYAFGLLVKFLYYYRFHPKLWRPRERAPAVVLETDSARVAVEAATQMESEAPPTNRRMAKHAKNFYSGVAGARRRSSDKRNSVM</sequence>
<dbReference type="PANTHER" id="PTHR16024:SF8">
    <property type="entry name" value="XK-RELATED PROTEIN 8"/>
    <property type="match status" value="1"/>
</dbReference>
<evidence type="ECO:0000313" key="10">
    <source>
        <dbReference type="Ensembl" id="ENSDCDP00010053744.1"/>
    </source>
</evidence>
<dbReference type="PANTHER" id="PTHR16024">
    <property type="entry name" value="XK-RELATED PROTEIN"/>
    <property type="match status" value="1"/>
</dbReference>
<keyword evidence="6 9" id="KW-1133">Transmembrane helix</keyword>
<evidence type="ECO:0000256" key="8">
    <source>
        <dbReference type="ARBA" id="ARBA00024479"/>
    </source>
</evidence>
<evidence type="ECO:0000313" key="11">
    <source>
        <dbReference type="Proteomes" id="UP000694580"/>
    </source>
</evidence>
<dbReference type="Proteomes" id="UP000694580">
    <property type="component" value="Chromosome 20"/>
</dbReference>
<dbReference type="GO" id="GO:0005886">
    <property type="term" value="C:plasma membrane"/>
    <property type="evidence" value="ECO:0007669"/>
    <property type="project" value="UniProtKB-SubCell"/>
</dbReference>
<keyword evidence="7 9" id="KW-0472">Membrane</keyword>